<sequence length="174" mass="20283">MHPDLVGVYFPFRDFKPETLEIQKHLSITSIKLFSFELKVSLSFSNLRQSFFQAVSNYSWAHEGYLVALNIDFDPTFKDEVRRLNNAFGIGIIKLNPENIFESEILFPSKINQEIDWDTVNRLANENSDFSSFLKLITEDCKLGKIKSQYDKVFSEEELVRYMQNKGIVPIINE</sequence>
<evidence type="ECO:0008006" key="3">
    <source>
        <dbReference type="Google" id="ProtNLM"/>
    </source>
</evidence>
<evidence type="ECO:0000313" key="1">
    <source>
        <dbReference type="EMBL" id="SFE55869.1"/>
    </source>
</evidence>
<dbReference type="InParanoid" id="A0A1I2BIH6"/>
<proteinExistence type="predicted"/>
<evidence type="ECO:0000313" key="2">
    <source>
        <dbReference type="Proteomes" id="UP000181976"/>
    </source>
</evidence>
<accession>A0A1I2BIH6</accession>
<reference evidence="1 2" key="1">
    <citation type="submission" date="2016-10" db="EMBL/GenBank/DDBJ databases">
        <authorList>
            <person name="de Groot N.N."/>
        </authorList>
    </citation>
    <scope>NUCLEOTIDE SEQUENCE [LARGE SCALE GENOMIC DNA]</scope>
    <source>
        <strain evidence="1 2">DSM 19012</strain>
    </source>
</reference>
<keyword evidence="2" id="KW-1185">Reference proteome</keyword>
<dbReference type="AlphaFoldDB" id="A0A1I2BIH6"/>
<dbReference type="eggNOG" id="COG2958">
    <property type="taxonomic scope" value="Bacteria"/>
</dbReference>
<organism evidence="1 2">
    <name type="scientific">Thermophagus xiamenensis</name>
    <dbReference type="NCBI Taxonomy" id="385682"/>
    <lineage>
        <taxon>Bacteria</taxon>
        <taxon>Pseudomonadati</taxon>
        <taxon>Bacteroidota</taxon>
        <taxon>Bacteroidia</taxon>
        <taxon>Marinilabiliales</taxon>
        <taxon>Marinilabiliaceae</taxon>
        <taxon>Thermophagus</taxon>
    </lineage>
</organism>
<dbReference type="Proteomes" id="UP000181976">
    <property type="component" value="Unassembled WGS sequence"/>
</dbReference>
<dbReference type="STRING" id="385682.SAMN05444380_11367"/>
<gene>
    <name evidence="1" type="ORF">SAMN05444380_11367</name>
</gene>
<protein>
    <recommendedName>
        <fullName evidence="3">HrgA protein</fullName>
    </recommendedName>
</protein>
<name>A0A1I2BIH6_9BACT</name>
<dbReference type="EMBL" id="FONA01000013">
    <property type="protein sequence ID" value="SFE55869.1"/>
    <property type="molecule type" value="Genomic_DNA"/>
</dbReference>